<organism evidence="2 3">
    <name type="scientific">Neptunomonas antarctica</name>
    <dbReference type="NCBI Taxonomy" id="619304"/>
    <lineage>
        <taxon>Bacteria</taxon>
        <taxon>Pseudomonadati</taxon>
        <taxon>Pseudomonadota</taxon>
        <taxon>Gammaproteobacteria</taxon>
        <taxon>Oceanospirillales</taxon>
        <taxon>Oceanospirillaceae</taxon>
        <taxon>Neptunomonas</taxon>
    </lineage>
</organism>
<dbReference type="SUPFAM" id="SSF56524">
    <property type="entry name" value="Oxidoreductase molybdopterin-binding domain"/>
    <property type="match status" value="1"/>
</dbReference>
<dbReference type="AlphaFoldDB" id="A0A1N7J1G1"/>
<dbReference type="RefSeq" id="WP_202905032.1">
    <property type="nucleotide sequence ID" value="NZ_FTOE01000001.1"/>
</dbReference>
<keyword evidence="1" id="KW-0732">Signal</keyword>
<name>A0A1N7J1G1_9GAMM</name>
<proteinExistence type="predicted"/>
<gene>
    <name evidence="2" type="ORF">SAMN05421760_101473</name>
</gene>
<reference evidence="3" key="1">
    <citation type="submission" date="2017-01" db="EMBL/GenBank/DDBJ databases">
        <authorList>
            <person name="Varghese N."/>
            <person name="Submissions S."/>
        </authorList>
    </citation>
    <scope>NUCLEOTIDE SEQUENCE [LARGE SCALE GENOMIC DNA]</scope>
    <source>
        <strain evidence="3">DSM 22306</strain>
    </source>
</reference>
<feature type="chain" id="PRO_5013292223" description="Oxidoreductase molybdopterin-binding domain-containing protein" evidence="1">
    <location>
        <begin position="26"/>
        <end position="172"/>
    </location>
</feature>
<evidence type="ECO:0000313" key="2">
    <source>
        <dbReference type="EMBL" id="SIS43218.1"/>
    </source>
</evidence>
<evidence type="ECO:0000256" key="1">
    <source>
        <dbReference type="SAM" id="SignalP"/>
    </source>
</evidence>
<protein>
    <recommendedName>
        <fullName evidence="4">Oxidoreductase molybdopterin-binding domain-containing protein</fullName>
    </recommendedName>
</protein>
<keyword evidence="3" id="KW-1185">Reference proteome</keyword>
<sequence length="172" mass="19162">MGIISQSALRLCIAFFVVIASVSHADELPHPKGQVVLTITGKILNSNSEEGVVRLDMAMLESLPAFTFQTVTPWTEGLHTYKGVLLNELLAWVDAEGDQLKVTALNDYSTLVEVSRIKPYPIILAYKSDGDYMKVRNKGPLWLLYPLSDYPELDTEGDYSSMVWQVKALVVQ</sequence>
<feature type="signal peptide" evidence="1">
    <location>
        <begin position="1"/>
        <end position="25"/>
    </location>
</feature>
<dbReference type="STRING" id="619304.SAMN05421760_101473"/>
<dbReference type="Proteomes" id="UP000185999">
    <property type="component" value="Unassembled WGS sequence"/>
</dbReference>
<dbReference type="EMBL" id="FTOE01000001">
    <property type="protein sequence ID" value="SIS43218.1"/>
    <property type="molecule type" value="Genomic_DNA"/>
</dbReference>
<evidence type="ECO:0000313" key="3">
    <source>
        <dbReference type="Proteomes" id="UP000185999"/>
    </source>
</evidence>
<evidence type="ECO:0008006" key="4">
    <source>
        <dbReference type="Google" id="ProtNLM"/>
    </source>
</evidence>
<accession>A0A1N7J1G1</accession>
<dbReference type="InterPro" id="IPR036374">
    <property type="entry name" value="OxRdtase_Mopterin-bd_sf"/>
</dbReference>